<proteinExistence type="predicted"/>
<accession>G2FGY8</accession>
<sequence length="43" mass="4797">MPRVGGYFYAKADAPMKVDRVTKMRGSSPFFGMSVDKEPLIKS</sequence>
<dbReference type="Proteomes" id="UP000005167">
    <property type="component" value="Unassembled WGS sequence"/>
</dbReference>
<keyword evidence="2" id="KW-1185">Reference proteome</keyword>
<evidence type="ECO:0000313" key="2">
    <source>
        <dbReference type="Proteomes" id="UP000005167"/>
    </source>
</evidence>
<reference evidence="1 2" key="1">
    <citation type="journal article" date="2011" name="ISME J.">
        <title>The endosymbionts of the deep-sea tubeworms Riftia pachyptila and Tevnia jerichonana share an identical physiology as revealed by proteogenomic analyses.</title>
        <authorList>
            <person name="Gardebrecht A."/>
            <person name="Markert S."/>
            <person name="Felbeck H."/>
            <person name="Thuermer A."/>
            <person name="Albrecht D."/>
            <person name="Wollherr A."/>
            <person name="Kabisch J."/>
            <person name="Lehmann R."/>
            <person name="Daniel R."/>
            <person name="Liesegang H."/>
            <person name="Hecker M."/>
            <person name="Sievert S.M."/>
            <person name="Schweder T."/>
        </authorList>
    </citation>
    <scope>NUCLEOTIDE SEQUENCE [LARGE SCALE GENOMIC DNA]</scope>
</reference>
<evidence type="ECO:0000313" key="1">
    <source>
        <dbReference type="EMBL" id="EGW53957.1"/>
    </source>
</evidence>
<dbReference type="AlphaFoldDB" id="G2FGY8"/>
<organism evidence="1 2">
    <name type="scientific">endosymbiont of Tevnia jerichonana</name>
    <name type="common">vent Tica</name>
    <dbReference type="NCBI Taxonomy" id="1049564"/>
    <lineage>
        <taxon>Bacteria</taxon>
        <taxon>Pseudomonadati</taxon>
        <taxon>Pseudomonadota</taxon>
        <taxon>Gammaproteobacteria</taxon>
        <taxon>sulfur-oxidizing symbionts</taxon>
    </lineage>
</organism>
<gene>
    <name evidence="1" type="ORF">TevJSym_as00510</name>
</gene>
<dbReference type="EMBL" id="AFZB01000019">
    <property type="protein sequence ID" value="EGW53957.1"/>
    <property type="molecule type" value="Genomic_DNA"/>
</dbReference>
<comment type="caution">
    <text evidence="1">The sequence shown here is derived from an EMBL/GenBank/DDBJ whole genome shotgun (WGS) entry which is preliminary data.</text>
</comment>
<name>G2FGY8_9GAMM</name>
<protein>
    <submittedName>
        <fullName evidence="1">Uncharacterized protein</fullName>
    </submittedName>
</protein>